<evidence type="ECO:0000313" key="3">
    <source>
        <dbReference type="Proteomes" id="UP001164726"/>
    </source>
</evidence>
<keyword evidence="1" id="KW-0812">Transmembrane</keyword>
<name>A0A9E8S1Y8_9BACI</name>
<keyword evidence="1" id="KW-0472">Membrane</keyword>
<dbReference type="Proteomes" id="UP001164726">
    <property type="component" value="Chromosome"/>
</dbReference>
<feature type="transmembrane region" description="Helical" evidence="1">
    <location>
        <begin position="32"/>
        <end position="51"/>
    </location>
</feature>
<gene>
    <name evidence="2" type="ORF">OE105_12275</name>
</gene>
<evidence type="ECO:0000256" key="1">
    <source>
        <dbReference type="SAM" id="Phobius"/>
    </source>
</evidence>
<protein>
    <submittedName>
        <fullName evidence="2">Pro-sigmaK processing inhibitor BofA family protein</fullName>
    </submittedName>
</protein>
<feature type="transmembrane region" description="Helical" evidence="1">
    <location>
        <begin position="6"/>
        <end position="25"/>
    </location>
</feature>
<evidence type="ECO:0000313" key="2">
    <source>
        <dbReference type="EMBL" id="WAA13997.1"/>
    </source>
</evidence>
<dbReference type="InterPro" id="IPR010001">
    <property type="entry name" value="BofA"/>
</dbReference>
<dbReference type="AlphaFoldDB" id="A0A9E8S1Y8"/>
<keyword evidence="3" id="KW-1185">Reference proteome</keyword>
<sequence>MITFIFGIILLLLMFGFPLKLLRFIGQGVTKLVIGAVFLFILNTIGNGFGLHVPINIITSAIAGFLGIPGVFALSVIQLWIL</sequence>
<dbReference type="NCBIfam" id="TIGR02862">
    <property type="entry name" value="spore_BofA"/>
    <property type="match status" value="1"/>
</dbReference>
<dbReference type="EMBL" id="CP106877">
    <property type="protein sequence ID" value="WAA13997.1"/>
    <property type="molecule type" value="Genomic_DNA"/>
</dbReference>
<proteinExistence type="predicted"/>
<dbReference type="Pfam" id="PF07441">
    <property type="entry name" value="BofA"/>
    <property type="match status" value="1"/>
</dbReference>
<keyword evidence="1" id="KW-1133">Transmembrane helix</keyword>
<dbReference type="KEGG" id="fhl:OE105_12275"/>
<reference evidence="2" key="1">
    <citation type="submission" date="2022-09" db="EMBL/GenBank/DDBJ databases">
        <title>Complete Genomes of Fervidibacillus albus and Fervidibacillus halotolerans isolated from tidal flat sediments.</title>
        <authorList>
            <person name="Kwon K.K."/>
            <person name="Yang S.-H."/>
            <person name="Park M.J."/>
            <person name="Oh H.-M."/>
        </authorList>
    </citation>
    <scope>NUCLEOTIDE SEQUENCE</scope>
    <source>
        <strain evidence="2">MEBiC13594</strain>
    </source>
</reference>
<organism evidence="2 3">
    <name type="scientific">Fervidibacillus halotolerans</name>
    <dbReference type="NCBI Taxonomy" id="2980027"/>
    <lineage>
        <taxon>Bacteria</taxon>
        <taxon>Bacillati</taxon>
        <taxon>Bacillota</taxon>
        <taxon>Bacilli</taxon>
        <taxon>Bacillales</taxon>
        <taxon>Bacillaceae</taxon>
        <taxon>Fervidibacillus</taxon>
    </lineage>
</organism>
<feature type="transmembrane region" description="Helical" evidence="1">
    <location>
        <begin position="57"/>
        <end position="81"/>
    </location>
</feature>
<accession>A0A9E8S1Y8</accession>